<organism evidence="3">
    <name type="scientific">Aureoumbra lagunensis</name>
    <dbReference type="NCBI Taxonomy" id="44058"/>
    <lineage>
        <taxon>Eukaryota</taxon>
        <taxon>Sar</taxon>
        <taxon>Stramenopiles</taxon>
        <taxon>Ochrophyta</taxon>
        <taxon>Pelagophyceae</taxon>
        <taxon>Pelagomonadales</taxon>
        <taxon>Aureoumbra</taxon>
    </lineage>
</organism>
<keyword evidence="2" id="KW-0732">Signal</keyword>
<reference evidence="3" key="1">
    <citation type="submission" date="2021-01" db="EMBL/GenBank/DDBJ databases">
        <authorList>
            <person name="Corre E."/>
            <person name="Pelletier E."/>
            <person name="Niang G."/>
            <person name="Scheremetjew M."/>
            <person name="Finn R."/>
            <person name="Kale V."/>
            <person name="Holt S."/>
            <person name="Cochrane G."/>
            <person name="Meng A."/>
            <person name="Brown T."/>
            <person name="Cohen L."/>
        </authorList>
    </citation>
    <scope>NUCLEOTIDE SEQUENCE</scope>
    <source>
        <strain evidence="3">CCMP1510</strain>
    </source>
</reference>
<feature type="compositionally biased region" description="Basic and acidic residues" evidence="1">
    <location>
        <begin position="100"/>
        <end position="110"/>
    </location>
</feature>
<gene>
    <name evidence="3" type="ORF">ALAG00032_LOCUS5538</name>
</gene>
<feature type="compositionally biased region" description="Polar residues" evidence="1">
    <location>
        <begin position="111"/>
        <end position="129"/>
    </location>
</feature>
<evidence type="ECO:0000256" key="2">
    <source>
        <dbReference type="SAM" id="SignalP"/>
    </source>
</evidence>
<evidence type="ECO:0000256" key="1">
    <source>
        <dbReference type="SAM" id="MobiDB-lite"/>
    </source>
</evidence>
<dbReference type="EMBL" id="HBIJ01007861">
    <property type="protein sequence ID" value="CAE0364796.1"/>
    <property type="molecule type" value="Transcribed_RNA"/>
</dbReference>
<protein>
    <recommendedName>
        <fullName evidence="4">GRIP domain-containing protein</fullName>
    </recommendedName>
</protein>
<proteinExistence type="predicted"/>
<feature type="region of interest" description="Disordered" evidence="1">
    <location>
        <begin position="35"/>
        <end position="60"/>
    </location>
</feature>
<feature type="region of interest" description="Disordered" evidence="1">
    <location>
        <begin position="92"/>
        <end position="132"/>
    </location>
</feature>
<dbReference type="AlphaFoldDB" id="A0A7S3NL34"/>
<feature type="chain" id="PRO_5030923794" description="GRIP domain-containing protein" evidence="2">
    <location>
        <begin position="22"/>
        <end position="389"/>
    </location>
</feature>
<name>A0A7S3NL34_9STRA</name>
<evidence type="ECO:0008006" key="4">
    <source>
        <dbReference type="Google" id="ProtNLM"/>
    </source>
</evidence>
<accession>A0A7S3NL34</accession>
<feature type="compositionally biased region" description="Polar residues" evidence="1">
    <location>
        <begin position="35"/>
        <end position="57"/>
    </location>
</feature>
<evidence type="ECO:0000313" key="3">
    <source>
        <dbReference type="EMBL" id="CAE0364796.1"/>
    </source>
</evidence>
<feature type="signal peptide" evidence="2">
    <location>
        <begin position="1"/>
        <end position="21"/>
    </location>
</feature>
<sequence length="389" mass="43273">MIVRRIGLLVVLVNGYVPVQTFVRRQVTMRRALQPGTQSLYGPGSNGQSMNGASNGKQEPYSYINGASRQAEMYEQLSTAFVNGVVNGETVPQFNGNADTNRESTEDTEKQNPLSTNVPRHQSSVTSDIDAQKDTQKILEEKKRAEEEKCALEAETARLREELADSRRKVKDAASDLERELAMAEAELNEARSTKASANALVEESRRAAELHWRGAVDDLERQANFLSNELSSLRRDQEALMNAAAQEKARLEEGLSLVRQQLESQTTLLAKEREKALALELAVKEAEQKCQSAERELSAEKISSAAKIREFEQHIMQQDEEITQLKARLADPRALSSLLLSAILSDFTDSKLATRVQTRFGHVKKASVILLFTALLWPITKVIRPPGA</sequence>